<dbReference type="Proteomes" id="UP001596099">
    <property type="component" value="Unassembled WGS sequence"/>
</dbReference>
<dbReference type="Gene3D" id="2.60.40.680">
    <property type="match status" value="1"/>
</dbReference>
<dbReference type="Gene3D" id="1.10.1330.10">
    <property type="entry name" value="Dockerin domain"/>
    <property type="match status" value="1"/>
</dbReference>
<dbReference type="AlphaFoldDB" id="A0ABD5RS41"/>
<dbReference type="InterPro" id="IPR035986">
    <property type="entry name" value="PKD_dom_sf"/>
</dbReference>
<evidence type="ECO:0000313" key="2">
    <source>
        <dbReference type="EMBL" id="MFC5973467.1"/>
    </source>
</evidence>
<proteinExistence type="predicted"/>
<dbReference type="InterPro" id="IPR036439">
    <property type="entry name" value="Dockerin_dom_sf"/>
</dbReference>
<dbReference type="InterPro" id="IPR013783">
    <property type="entry name" value="Ig-like_fold"/>
</dbReference>
<organism evidence="2 3">
    <name type="scientific">Halomarina salina</name>
    <dbReference type="NCBI Taxonomy" id="1872699"/>
    <lineage>
        <taxon>Archaea</taxon>
        <taxon>Methanobacteriati</taxon>
        <taxon>Methanobacteriota</taxon>
        <taxon>Stenosarchaea group</taxon>
        <taxon>Halobacteria</taxon>
        <taxon>Halobacteriales</taxon>
        <taxon>Natronomonadaceae</taxon>
        <taxon>Halomarina</taxon>
    </lineage>
</organism>
<dbReference type="Pfam" id="PF22352">
    <property type="entry name" value="K319L-like_PKD"/>
    <property type="match status" value="1"/>
</dbReference>
<feature type="region of interest" description="Disordered" evidence="1">
    <location>
        <begin position="159"/>
        <end position="195"/>
    </location>
</feature>
<evidence type="ECO:0008006" key="4">
    <source>
        <dbReference type="Google" id="ProtNLM"/>
    </source>
</evidence>
<evidence type="ECO:0000256" key="1">
    <source>
        <dbReference type="SAM" id="MobiDB-lite"/>
    </source>
</evidence>
<comment type="caution">
    <text evidence="2">The sequence shown here is derived from an EMBL/GenBank/DDBJ whole genome shotgun (WGS) entry which is preliminary data.</text>
</comment>
<protein>
    <recommendedName>
        <fullName evidence="4">CARDB domain-containing protein</fullName>
    </recommendedName>
</protein>
<dbReference type="Gene3D" id="2.60.40.10">
    <property type="entry name" value="Immunoglobulins"/>
    <property type="match status" value="3"/>
</dbReference>
<evidence type="ECO:0000313" key="3">
    <source>
        <dbReference type="Proteomes" id="UP001596099"/>
    </source>
</evidence>
<dbReference type="EMBL" id="JBHSQH010000001">
    <property type="protein sequence ID" value="MFC5973467.1"/>
    <property type="molecule type" value="Genomic_DNA"/>
</dbReference>
<sequence>MLAVTVILSTTTGFVAAATSTDLTATIAGDSTVAPGQTATVEIAVTDVDGGVGAADFGVELSSPGVATITDVSVENAGSSNNEVASDGQSANLQYAFADTTDTGSIVIAEVTVQATAEGTTDIEIGSSSNTGNLVVYDENGAGYTVDSVGSATLTVENVNQPPTADAGDDQTVGAGDTVSLDGSESTDPNPEDTLDYEWSQVGNGPQVTLSDNMVDNPTFTAPDVTSATTLTFELLVTDDDGDASTDTVEVTVQPPDAAFYELSNLQAPGSATQGDNIDISIDVENTGGQTATKNVEFRVDTDDDGSIADESALTSESVQLGPGASTTVSFDDVDTSGLPTGTLTHGVVTADDSAVAQITIEEPPEQPTKATTVSFQPTDASTAVGVSTTYQVVVDSAQGGVGAGEFRIAVDDSAIAQITDVNVLGSGSTSTELASDGSWVDVDYAFRDTPETGSVVFAEVTVEATSAGTTSLGIEPAAGNSDVLLFDEEGAGYTVTGTSGSNLEVVAVEFLVDNIDAPEKAAVGSTISVNGQVTNDGSVESTQPVELYLDTNGDEILELVETKQVTIDAGETVTVSFDVDVPANAPFGDHEYGIVTSVNSATGSIEFTPPAVSENQPLPGDLDGDGLFEDVNGDGQANVGDAQSLFSNRDDAAVQQYVAQYDFNDDGVVNVGDAQALFSLITGSDDS</sequence>
<accession>A0ABD5RS41</accession>
<dbReference type="SUPFAM" id="SSF63446">
    <property type="entry name" value="Type I dockerin domain"/>
    <property type="match status" value="1"/>
</dbReference>
<dbReference type="SUPFAM" id="SSF49299">
    <property type="entry name" value="PKD domain"/>
    <property type="match status" value="1"/>
</dbReference>
<dbReference type="RefSeq" id="WP_247418025.1">
    <property type="nucleotide sequence ID" value="NZ_JALLGW010000001.1"/>
</dbReference>
<keyword evidence="3" id="KW-1185">Reference proteome</keyword>
<reference evidence="2 3" key="1">
    <citation type="journal article" date="2019" name="Int. J. Syst. Evol. Microbiol.">
        <title>The Global Catalogue of Microorganisms (GCM) 10K type strain sequencing project: providing services to taxonomists for standard genome sequencing and annotation.</title>
        <authorList>
            <consortium name="The Broad Institute Genomics Platform"/>
            <consortium name="The Broad Institute Genome Sequencing Center for Infectious Disease"/>
            <person name="Wu L."/>
            <person name="Ma J."/>
        </authorList>
    </citation>
    <scope>NUCLEOTIDE SEQUENCE [LARGE SCALE GENOMIC DNA]</scope>
    <source>
        <strain evidence="2 3">CGMCC 1.12543</strain>
    </source>
</reference>
<name>A0ABD5RS41_9EURY</name>
<gene>
    <name evidence="2" type="ORF">ACFPYI_19230</name>
</gene>